<gene>
    <name evidence="8" type="ORF">EDC28_106152</name>
</gene>
<keyword evidence="9" id="KW-1185">Reference proteome</keyword>
<organism evidence="8 9">
    <name type="scientific">Gallaecimonas pentaromativorans</name>
    <dbReference type="NCBI Taxonomy" id="584787"/>
    <lineage>
        <taxon>Bacteria</taxon>
        <taxon>Pseudomonadati</taxon>
        <taxon>Pseudomonadota</taxon>
        <taxon>Gammaproteobacteria</taxon>
        <taxon>Enterobacterales</taxon>
        <taxon>Gallaecimonadaceae</taxon>
        <taxon>Gallaecimonas</taxon>
    </lineage>
</organism>
<reference evidence="8 9" key="1">
    <citation type="submission" date="2018-11" db="EMBL/GenBank/DDBJ databases">
        <title>Genomic Encyclopedia of Type Strains, Phase IV (KMG-IV): sequencing the most valuable type-strain genomes for metagenomic binning, comparative biology and taxonomic classification.</title>
        <authorList>
            <person name="Goeker M."/>
        </authorList>
    </citation>
    <scope>NUCLEOTIDE SEQUENCE [LARGE SCALE GENOMIC DNA]</scope>
    <source>
        <strain evidence="8 9">DSM 21945</strain>
    </source>
</reference>
<feature type="domain" description="Core-binding (CB)" evidence="7">
    <location>
        <begin position="1"/>
        <end position="83"/>
    </location>
</feature>
<evidence type="ECO:0000256" key="1">
    <source>
        <dbReference type="ARBA" id="ARBA00008857"/>
    </source>
</evidence>
<dbReference type="PANTHER" id="PTHR30349">
    <property type="entry name" value="PHAGE INTEGRASE-RELATED"/>
    <property type="match status" value="1"/>
</dbReference>
<dbReference type="InterPro" id="IPR002104">
    <property type="entry name" value="Integrase_catalytic"/>
</dbReference>
<name>A0A3N1P8M8_9GAMM</name>
<evidence type="ECO:0000256" key="4">
    <source>
        <dbReference type="ARBA" id="ARBA00023172"/>
    </source>
</evidence>
<dbReference type="PANTHER" id="PTHR30349:SF64">
    <property type="entry name" value="PROPHAGE INTEGRASE INTD-RELATED"/>
    <property type="match status" value="1"/>
</dbReference>
<keyword evidence="4" id="KW-0233">DNA recombination</keyword>
<evidence type="ECO:0000259" key="6">
    <source>
        <dbReference type="PROSITE" id="PS51898"/>
    </source>
</evidence>
<comment type="similarity">
    <text evidence="1">Belongs to the 'phage' integrase family.</text>
</comment>
<dbReference type="Pfam" id="PF00589">
    <property type="entry name" value="Phage_integrase"/>
    <property type="match status" value="1"/>
</dbReference>
<dbReference type="InterPro" id="IPR011010">
    <property type="entry name" value="DNA_brk_join_enz"/>
</dbReference>
<dbReference type="GO" id="GO:0015074">
    <property type="term" value="P:DNA integration"/>
    <property type="evidence" value="ECO:0007669"/>
    <property type="project" value="UniProtKB-KW"/>
</dbReference>
<dbReference type="PROSITE" id="PS51898">
    <property type="entry name" value="TYR_RECOMBINASE"/>
    <property type="match status" value="1"/>
</dbReference>
<dbReference type="EMBL" id="RJUL01000006">
    <property type="protein sequence ID" value="ROQ24905.1"/>
    <property type="molecule type" value="Genomic_DNA"/>
</dbReference>
<proteinExistence type="inferred from homology"/>
<evidence type="ECO:0000313" key="9">
    <source>
        <dbReference type="Proteomes" id="UP000268033"/>
    </source>
</evidence>
<evidence type="ECO:0000256" key="2">
    <source>
        <dbReference type="ARBA" id="ARBA00022908"/>
    </source>
</evidence>
<dbReference type="GO" id="GO:0006310">
    <property type="term" value="P:DNA recombination"/>
    <property type="evidence" value="ECO:0007669"/>
    <property type="project" value="UniProtKB-KW"/>
</dbReference>
<dbReference type="PROSITE" id="PS51900">
    <property type="entry name" value="CB"/>
    <property type="match status" value="1"/>
</dbReference>
<protein>
    <submittedName>
        <fullName evidence="8">Integron integrase</fullName>
    </submittedName>
</protein>
<dbReference type="Gene3D" id="1.10.150.130">
    <property type="match status" value="1"/>
</dbReference>
<accession>A0A3N1P8M8</accession>
<evidence type="ECO:0000256" key="5">
    <source>
        <dbReference type="PROSITE-ProRule" id="PRU01248"/>
    </source>
</evidence>
<dbReference type="Gene3D" id="1.10.443.10">
    <property type="entry name" value="Intergrase catalytic core"/>
    <property type="match status" value="1"/>
</dbReference>
<evidence type="ECO:0000313" key="8">
    <source>
        <dbReference type="EMBL" id="ROQ24905.1"/>
    </source>
</evidence>
<feature type="domain" description="Tyr recombinase" evidence="6">
    <location>
        <begin position="100"/>
        <end position="313"/>
    </location>
</feature>
<keyword evidence="3 5" id="KW-0238">DNA-binding</keyword>
<keyword evidence="2" id="KW-0229">DNA integration</keyword>
<dbReference type="SUPFAM" id="SSF56349">
    <property type="entry name" value="DNA breaking-rejoining enzymes"/>
    <property type="match status" value="1"/>
</dbReference>
<dbReference type="GO" id="GO:0003677">
    <property type="term" value="F:DNA binding"/>
    <property type="evidence" value="ECO:0007669"/>
    <property type="project" value="UniProtKB-UniRule"/>
</dbReference>
<dbReference type="Proteomes" id="UP000268033">
    <property type="component" value="Unassembled WGS sequence"/>
</dbReference>
<dbReference type="InterPro" id="IPR013762">
    <property type="entry name" value="Integrase-like_cat_sf"/>
</dbReference>
<dbReference type="InterPro" id="IPR050090">
    <property type="entry name" value="Tyrosine_recombinase_XerCD"/>
</dbReference>
<evidence type="ECO:0000256" key="3">
    <source>
        <dbReference type="ARBA" id="ARBA00023125"/>
    </source>
</evidence>
<dbReference type="Pfam" id="PF13495">
    <property type="entry name" value="Phage_int_SAM_4"/>
    <property type="match status" value="1"/>
</dbReference>
<dbReference type="InterPro" id="IPR010998">
    <property type="entry name" value="Integrase_recombinase_N"/>
</dbReference>
<dbReference type="InterPro" id="IPR044068">
    <property type="entry name" value="CB"/>
</dbReference>
<dbReference type="NCBIfam" id="TIGR02249">
    <property type="entry name" value="integrase_gron"/>
    <property type="match status" value="1"/>
</dbReference>
<comment type="caution">
    <text evidence="8">The sequence shown here is derived from an EMBL/GenBank/DDBJ whole genome shotgun (WGS) entry which is preliminary data.</text>
</comment>
<dbReference type="InterPro" id="IPR011946">
    <property type="entry name" value="Integrase_integron-type"/>
</dbReference>
<dbReference type="InterPro" id="IPR004107">
    <property type="entry name" value="Integrase_SAM-like_N"/>
</dbReference>
<dbReference type="RefSeq" id="WP_123421804.1">
    <property type="nucleotide sequence ID" value="NZ_RJUL01000006.1"/>
</dbReference>
<dbReference type="AlphaFoldDB" id="A0A3N1P8M8"/>
<sequence>MASQLLESVRQEIRLRQYSVRTEHSYLYWIRFYIRFHRLAHPAQLGDEEVRAFLSWLASERRVAANTQKVALNALNFLYRNVLEKPLGNLGFEMAHTGRYLPTVLTAEEVAKIFTLLQGIYSLIFPLLYGTGMRISECLRLRLQDLDYQRRTITIHDGKGKKDRMTLMPSSLSSLIYKQQAIALQQHDFDLANGVGPSLPMALSRKYPTAWQKPGWMFLFPSTTLCNHPHSGVLCRHHLHQTACRKALKQAVATLPQLHKRVSCHTFRHSFASQLLASGYDIRTVQELLGHSDVRTTQIYTHLLGQHFSGVVSPLDRGLDLG</sequence>
<evidence type="ECO:0000259" key="7">
    <source>
        <dbReference type="PROSITE" id="PS51900"/>
    </source>
</evidence>